<dbReference type="Gene3D" id="3.30.360.10">
    <property type="entry name" value="Dihydrodipicolinate Reductase, domain 2"/>
    <property type="match status" value="1"/>
</dbReference>
<proteinExistence type="inferred from homology"/>
<comment type="caution">
    <text evidence="4">The sequence shown here is derived from an EMBL/GenBank/DDBJ whole genome shotgun (WGS) entry which is preliminary data.</text>
</comment>
<protein>
    <submittedName>
        <fullName evidence="4">Gfo/Idh/MocA family oxidoreductase</fullName>
    </submittedName>
</protein>
<dbReference type="SUPFAM" id="SSF51735">
    <property type="entry name" value="NAD(P)-binding Rossmann-fold domains"/>
    <property type="match status" value="1"/>
</dbReference>
<dbReference type="InterPro" id="IPR004104">
    <property type="entry name" value="Gfo/Idh/MocA-like_OxRdtase_C"/>
</dbReference>
<dbReference type="AlphaFoldDB" id="A0A9D1JZR2"/>
<dbReference type="PANTHER" id="PTHR43249:SF1">
    <property type="entry name" value="D-GLUCOSIDE 3-DEHYDROGENASE"/>
    <property type="match status" value="1"/>
</dbReference>
<comment type="similarity">
    <text evidence="1">Belongs to the Gfo/Idh/MocA family.</text>
</comment>
<dbReference type="InterPro" id="IPR052515">
    <property type="entry name" value="Gfo/Idh/MocA_Oxidoreductase"/>
</dbReference>
<accession>A0A9D1JZR2</accession>
<dbReference type="PANTHER" id="PTHR43249">
    <property type="entry name" value="UDP-N-ACETYL-2-AMINO-2-DEOXY-D-GLUCURONATE OXIDASE"/>
    <property type="match status" value="1"/>
</dbReference>
<dbReference type="InterPro" id="IPR036291">
    <property type="entry name" value="NAD(P)-bd_dom_sf"/>
</dbReference>
<dbReference type="SUPFAM" id="SSF55347">
    <property type="entry name" value="Glyceraldehyde-3-phosphate dehydrogenase-like, C-terminal domain"/>
    <property type="match status" value="1"/>
</dbReference>
<dbReference type="Proteomes" id="UP000824002">
    <property type="component" value="Unassembled WGS sequence"/>
</dbReference>
<evidence type="ECO:0000256" key="1">
    <source>
        <dbReference type="ARBA" id="ARBA00010928"/>
    </source>
</evidence>
<sequence>MKYALIGCGRIAPNHIGSALDHKLNIQAVCDVKEEKAAALLTQYGLSGVQIYTDYRKMLDDIQPDLVAVATESGYHAQIAIDCIRHGCNVIIEKPLALSMEDARRVIAARDEMGVVACINQQNRFNAPIQLLRKDLEEGRLGKLFHGALQMHWMRDEAYYDKPSWRGTYALDGGALMNQCIHGIDLLRWMMGGEPTEVMAVTDNLNHPYIEAEDMGLAIFKFKNGSYGVLEGSVNTYPDNLDETLSIYAENGTVRIGGVATNKLVEYHVKEDARPFEELSAQVNTEPKNVYGFGHSFLYADVIDAIRNHRAPYVPLEEGMKALEMVLAVYKSAAEGRPVAFPLGDYSTLDVLKQK</sequence>
<dbReference type="Pfam" id="PF02894">
    <property type="entry name" value="GFO_IDH_MocA_C"/>
    <property type="match status" value="1"/>
</dbReference>
<evidence type="ECO:0000259" key="2">
    <source>
        <dbReference type="Pfam" id="PF01408"/>
    </source>
</evidence>
<name>A0A9D1JZR2_9FIRM</name>
<feature type="domain" description="Gfo/Idh/MocA-like oxidoreductase N-terminal" evidence="2">
    <location>
        <begin position="1"/>
        <end position="118"/>
    </location>
</feature>
<gene>
    <name evidence="4" type="ORF">IAB51_06955</name>
</gene>
<reference evidence="4" key="2">
    <citation type="journal article" date="2021" name="PeerJ">
        <title>Extensive microbial diversity within the chicken gut microbiome revealed by metagenomics and culture.</title>
        <authorList>
            <person name="Gilroy R."/>
            <person name="Ravi A."/>
            <person name="Getino M."/>
            <person name="Pursley I."/>
            <person name="Horton D.L."/>
            <person name="Alikhan N.F."/>
            <person name="Baker D."/>
            <person name="Gharbi K."/>
            <person name="Hall N."/>
            <person name="Watson M."/>
            <person name="Adriaenssens E.M."/>
            <person name="Foster-Nyarko E."/>
            <person name="Jarju S."/>
            <person name="Secka A."/>
            <person name="Antonio M."/>
            <person name="Oren A."/>
            <person name="Chaudhuri R.R."/>
            <person name="La Ragione R."/>
            <person name="Hildebrand F."/>
            <person name="Pallen M.J."/>
        </authorList>
    </citation>
    <scope>NUCLEOTIDE SEQUENCE</scope>
    <source>
        <strain evidence="4">CHK199-13235</strain>
    </source>
</reference>
<evidence type="ECO:0000313" key="4">
    <source>
        <dbReference type="EMBL" id="HIS76535.1"/>
    </source>
</evidence>
<dbReference type="GO" id="GO:0000166">
    <property type="term" value="F:nucleotide binding"/>
    <property type="evidence" value="ECO:0007669"/>
    <property type="project" value="InterPro"/>
</dbReference>
<dbReference type="EMBL" id="DVJP01000047">
    <property type="protein sequence ID" value="HIS76535.1"/>
    <property type="molecule type" value="Genomic_DNA"/>
</dbReference>
<reference evidence="4" key="1">
    <citation type="submission" date="2020-10" db="EMBL/GenBank/DDBJ databases">
        <authorList>
            <person name="Gilroy R."/>
        </authorList>
    </citation>
    <scope>NUCLEOTIDE SEQUENCE</scope>
    <source>
        <strain evidence="4">CHK199-13235</strain>
    </source>
</reference>
<dbReference type="Gene3D" id="3.40.50.720">
    <property type="entry name" value="NAD(P)-binding Rossmann-like Domain"/>
    <property type="match status" value="1"/>
</dbReference>
<evidence type="ECO:0000259" key="3">
    <source>
        <dbReference type="Pfam" id="PF02894"/>
    </source>
</evidence>
<organism evidence="4 5">
    <name type="scientific">Candidatus Merdivicinus excrementipullorum</name>
    <dbReference type="NCBI Taxonomy" id="2840867"/>
    <lineage>
        <taxon>Bacteria</taxon>
        <taxon>Bacillati</taxon>
        <taxon>Bacillota</taxon>
        <taxon>Clostridia</taxon>
        <taxon>Eubacteriales</taxon>
        <taxon>Oscillospiraceae</taxon>
        <taxon>Oscillospiraceae incertae sedis</taxon>
        <taxon>Candidatus Merdivicinus</taxon>
    </lineage>
</organism>
<feature type="domain" description="Gfo/Idh/MocA-like oxidoreductase C-terminal" evidence="3">
    <location>
        <begin position="133"/>
        <end position="340"/>
    </location>
</feature>
<dbReference type="Pfam" id="PF01408">
    <property type="entry name" value="GFO_IDH_MocA"/>
    <property type="match status" value="1"/>
</dbReference>
<dbReference type="InterPro" id="IPR000683">
    <property type="entry name" value="Gfo/Idh/MocA-like_OxRdtase_N"/>
</dbReference>
<evidence type="ECO:0000313" key="5">
    <source>
        <dbReference type="Proteomes" id="UP000824002"/>
    </source>
</evidence>